<dbReference type="Proteomes" id="UP001146120">
    <property type="component" value="Unassembled WGS sequence"/>
</dbReference>
<gene>
    <name evidence="14" type="ORF">N0F65_006907</name>
</gene>
<dbReference type="FunFam" id="3.30.2160.10:FF:000001">
    <property type="entry name" value="E3 ubiquitin-protein ligase NEDD4-like"/>
    <property type="match status" value="1"/>
</dbReference>
<dbReference type="Pfam" id="PF00632">
    <property type="entry name" value="HECT"/>
    <property type="match status" value="1"/>
</dbReference>
<dbReference type="GO" id="GO:0016567">
    <property type="term" value="P:protein ubiquitination"/>
    <property type="evidence" value="ECO:0007669"/>
    <property type="project" value="TreeGrafter"/>
</dbReference>
<dbReference type="GO" id="GO:0008270">
    <property type="term" value="F:zinc ion binding"/>
    <property type="evidence" value="ECO:0007669"/>
    <property type="project" value="UniProtKB-KW"/>
</dbReference>
<evidence type="ECO:0000256" key="9">
    <source>
        <dbReference type="PROSITE-ProRule" id="PRU00104"/>
    </source>
</evidence>
<dbReference type="InterPro" id="IPR050409">
    <property type="entry name" value="E3_ubiq-protein_ligase"/>
</dbReference>
<sequence length="632" mass="71893">MEIFLALMALVVLFLMVGGLYLLKDQSRAQSEQLTRTYLSRVLLAENEAITRLDLERNQQADERWKCLVCDFANSMEKRTCLLCGTRRNATRRVTGSNPTELDEKAKFTGSSNSSNSGYSSANSSSNRSTSQRMNGPQANVRSQSLRLSVLNPRQRYARKRMEWVRKVGSDGSAFWVRQNLLPRSSTTSTIEGNARASVGFVTCLVRSSIESCGRLTFAESAHADATATMGGYQIAKEELELIDRISRLPFQSKYAWFLERMGALLRNWEDGRIKLCVHRENVLVESMEQLLGIQLEHIHYPMRIEFVGEVGIDAGGLQREWFAILFSKLLDDSLGLFMLCHRNNQSVCINPNSIECTSDHLLYFRGIGRLIGRALLEGHIMHARLALPILKHILGVPVTFSDLMYVDPEVYNSMKWIRDNSDVDALDLTFSVTECRDGGAYVIDLVPGGRDVPVTDENKQEYLQLRLRYLMLDRYKDQLHALSMGLFEVIPQENLMVFDYQELELVLCGMPEIDVQDWRRHTTVASNLAGAPIIEWFWEIVAQLSEEDRARFLQFCTGSSRVPVQGFKGLTSYDGRICPFTIRSLPNQTAGFPKVHTCFNRIELPLYSTKEELRVAICTVLEMDFTEFNDE</sequence>
<comment type="pathway">
    <text evidence="2">Protein modification; protein ubiquitination.</text>
</comment>
<reference evidence="14" key="1">
    <citation type="submission" date="2022-11" db="EMBL/GenBank/DDBJ databases">
        <authorList>
            <person name="Morgan W.R."/>
            <person name="Tartar A."/>
        </authorList>
    </citation>
    <scope>NUCLEOTIDE SEQUENCE</scope>
    <source>
        <strain evidence="14">ARSEF 373</strain>
    </source>
</reference>
<dbReference type="PANTHER" id="PTHR11254">
    <property type="entry name" value="HECT DOMAIN UBIQUITIN-PROTEIN LIGASE"/>
    <property type="match status" value="1"/>
</dbReference>
<comment type="caution">
    <text evidence="14">The sequence shown here is derived from an EMBL/GenBank/DDBJ whole genome shotgun (WGS) entry which is preliminary data.</text>
</comment>
<evidence type="ECO:0000256" key="6">
    <source>
        <dbReference type="ARBA" id="ARBA00022771"/>
    </source>
</evidence>
<evidence type="ECO:0000256" key="2">
    <source>
        <dbReference type="ARBA" id="ARBA00004906"/>
    </source>
</evidence>
<dbReference type="PROSITE" id="PS50237">
    <property type="entry name" value="HECT"/>
    <property type="match status" value="1"/>
</dbReference>
<keyword evidence="5" id="KW-0479">Metal-binding</keyword>
<dbReference type="InterPro" id="IPR000569">
    <property type="entry name" value="HECT_dom"/>
</dbReference>
<dbReference type="FunFam" id="3.30.2410.10:FF:000009">
    <property type="entry name" value="Probable E3 ubiquitin-protein ligase HECTD2"/>
    <property type="match status" value="1"/>
</dbReference>
<dbReference type="EMBL" id="DAKRPA010000004">
    <property type="protein sequence ID" value="DBA04905.1"/>
    <property type="molecule type" value="Genomic_DNA"/>
</dbReference>
<dbReference type="GO" id="GO:0005737">
    <property type="term" value="C:cytoplasm"/>
    <property type="evidence" value="ECO:0007669"/>
    <property type="project" value="TreeGrafter"/>
</dbReference>
<name>A0AAV2ZH18_9STRA</name>
<dbReference type="GO" id="GO:0006511">
    <property type="term" value="P:ubiquitin-dependent protein catabolic process"/>
    <property type="evidence" value="ECO:0007669"/>
    <property type="project" value="TreeGrafter"/>
</dbReference>
<evidence type="ECO:0000256" key="8">
    <source>
        <dbReference type="ARBA" id="ARBA00022833"/>
    </source>
</evidence>
<feature type="active site" description="Glycyl thioester intermediate" evidence="9">
    <location>
        <position position="599"/>
    </location>
</feature>
<evidence type="ECO:0000259" key="13">
    <source>
        <dbReference type="PROSITE" id="PS50237"/>
    </source>
</evidence>
<evidence type="ECO:0000256" key="3">
    <source>
        <dbReference type="ARBA" id="ARBA00012485"/>
    </source>
</evidence>
<dbReference type="InterPro" id="IPR001876">
    <property type="entry name" value="Znf_RanBP2"/>
</dbReference>
<dbReference type="GO" id="GO:0061630">
    <property type="term" value="F:ubiquitin protein ligase activity"/>
    <property type="evidence" value="ECO:0007669"/>
    <property type="project" value="UniProtKB-EC"/>
</dbReference>
<evidence type="ECO:0000313" key="14">
    <source>
        <dbReference type="EMBL" id="DBA04905.1"/>
    </source>
</evidence>
<keyword evidence="6 10" id="KW-0863">Zinc-finger</keyword>
<evidence type="ECO:0000259" key="12">
    <source>
        <dbReference type="PROSITE" id="PS50199"/>
    </source>
</evidence>
<comment type="catalytic activity">
    <reaction evidence="1">
        <text>S-ubiquitinyl-[E2 ubiquitin-conjugating enzyme]-L-cysteine + [acceptor protein]-L-lysine = [E2 ubiquitin-conjugating enzyme]-L-cysteine + N(6)-ubiquitinyl-[acceptor protein]-L-lysine.</text>
        <dbReference type="EC" id="2.3.2.26"/>
    </reaction>
</comment>
<dbReference type="Gene3D" id="3.30.2160.10">
    <property type="entry name" value="Hect, E3 ligase catalytic domain"/>
    <property type="match status" value="1"/>
</dbReference>
<feature type="region of interest" description="Disordered" evidence="11">
    <location>
        <begin position="93"/>
        <end position="144"/>
    </location>
</feature>
<evidence type="ECO:0000313" key="15">
    <source>
        <dbReference type="Proteomes" id="UP001146120"/>
    </source>
</evidence>
<dbReference type="Gene3D" id="3.90.1750.10">
    <property type="entry name" value="Hect, E3 ligase catalytic domains"/>
    <property type="match status" value="1"/>
</dbReference>
<dbReference type="InterPro" id="IPR035983">
    <property type="entry name" value="Hect_E3_ubiquitin_ligase"/>
</dbReference>
<evidence type="ECO:0000256" key="5">
    <source>
        <dbReference type="ARBA" id="ARBA00022723"/>
    </source>
</evidence>
<evidence type="ECO:0000256" key="7">
    <source>
        <dbReference type="ARBA" id="ARBA00022786"/>
    </source>
</evidence>
<keyword evidence="15" id="KW-1185">Reference proteome</keyword>
<dbReference type="CDD" id="cd00078">
    <property type="entry name" value="HECTc"/>
    <property type="match status" value="1"/>
</dbReference>
<dbReference type="PROSITE" id="PS50199">
    <property type="entry name" value="ZF_RANBP2_2"/>
    <property type="match status" value="1"/>
</dbReference>
<protein>
    <recommendedName>
        <fullName evidence="3">HECT-type E3 ubiquitin transferase</fullName>
        <ecNumber evidence="3">2.3.2.26</ecNumber>
    </recommendedName>
</protein>
<dbReference type="PROSITE" id="PS01358">
    <property type="entry name" value="ZF_RANBP2_1"/>
    <property type="match status" value="1"/>
</dbReference>
<organism evidence="14 15">
    <name type="scientific">Lagenidium giganteum</name>
    <dbReference type="NCBI Taxonomy" id="4803"/>
    <lineage>
        <taxon>Eukaryota</taxon>
        <taxon>Sar</taxon>
        <taxon>Stramenopiles</taxon>
        <taxon>Oomycota</taxon>
        <taxon>Peronosporomycetes</taxon>
        <taxon>Pythiales</taxon>
        <taxon>Pythiaceae</taxon>
    </lineage>
</organism>
<feature type="compositionally biased region" description="Polar residues" evidence="11">
    <location>
        <begin position="132"/>
        <end position="144"/>
    </location>
</feature>
<keyword evidence="8" id="KW-0862">Zinc</keyword>
<evidence type="ECO:0000256" key="10">
    <source>
        <dbReference type="PROSITE-ProRule" id="PRU00322"/>
    </source>
</evidence>
<dbReference type="SMART" id="SM00119">
    <property type="entry name" value="HECTc"/>
    <property type="match status" value="1"/>
</dbReference>
<evidence type="ECO:0000256" key="4">
    <source>
        <dbReference type="ARBA" id="ARBA00022679"/>
    </source>
</evidence>
<keyword evidence="4" id="KW-0808">Transferase</keyword>
<dbReference type="AlphaFoldDB" id="A0AAV2ZH18"/>
<evidence type="ECO:0000256" key="11">
    <source>
        <dbReference type="SAM" id="MobiDB-lite"/>
    </source>
</evidence>
<keyword evidence="7 9" id="KW-0833">Ubl conjugation pathway</keyword>
<proteinExistence type="predicted"/>
<dbReference type="PANTHER" id="PTHR11254:SF440">
    <property type="entry name" value="E3 UBIQUITIN-PROTEIN LIGASE NEDD-4"/>
    <property type="match status" value="1"/>
</dbReference>
<feature type="domain" description="RanBP2-type" evidence="12">
    <location>
        <begin position="60"/>
        <end position="90"/>
    </location>
</feature>
<reference evidence="14" key="2">
    <citation type="journal article" date="2023" name="Microbiol Resour">
        <title>Decontamination and Annotation of the Draft Genome Sequence of the Oomycete Lagenidium giganteum ARSEF 373.</title>
        <authorList>
            <person name="Morgan W.R."/>
            <person name="Tartar A."/>
        </authorList>
    </citation>
    <scope>NUCLEOTIDE SEQUENCE</scope>
    <source>
        <strain evidence="14">ARSEF 373</strain>
    </source>
</reference>
<feature type="compositionally biased region" description="Low complexity" evidence="11">
    <location>
        <begin position="111"/>
        <end position="131"/>
    </location>
</feature>
<feature type="domain" description="HECT" evidence="13">
    <location>
        <begin position="296"/>
        <end position="632"/>
    </location>
</feature>
<accession>A0AAV2ZH18</accession>
<dbReference type="EC" id="2.3.2.26" evidence="3"/>
<dbReference type="Gene3D" id="3.30.2410.10">
    <property type="entry name" value="Hect, E3 ligase catalytic domain"/>
    <property type="match status" value="1"/>
</dbReference>
<evidence type="ECO:0000256" key="1">
    <source>
        <dbReference type="ARBA" id="ARBA00000885"/>
    </source>
</evidence>
<dbReference type="Gene3D" id="2.30.30.380">
    <property type="entry name" value="Zn-finger domain of Sec23/24"/>
    <property type="match status" value="1"/>
</dbReference>
<dbReference type="SUPFAM" id="SSF56204">
    <property type="entry name" value="Hect, E3 ligase catalytic domain"/>
    <property type="match status" value="1"/>
</dbReference>